<evidence type="ECO:0000259" key="9">
    <source>
        <dbReference type="PROSITE" id="PS50975"/>
    </source>
</evidence>
<evidence type="ECO:0000256" key="8">
    <source>
        <dbReference type="PROSITE-ProRule" id="PRU00409"/>
    </source>
</evidence>
<feature type="binding site" evidence="7">
    <location>
        <begin position="321"/>
        <end position="323"/>
    </location>
    <ligand>
        <name>substrate</name>
        <note>ligand shared with subunit alpha</note>
    </ligand>
</feature>
<dbReference type="FunFam" id="3.30.470.20:FF:000002">
    <property type="entry name" value="Succinate--CoA ligase [ADP-forming] subunit beta"/>
    <property type="match status" value="1"/>
</dbReference>
<keyword evidence="7 8" id="KW-0067">ATP-binding</keyword>
<dbReference type="GO" id="GO:0005524">
    <property type="term" value="F:ATP binding"/>
    <property type="evidence" value="ECO:0007669"/>
    <property type="project" value="UniProtKB-UniRule"/>
</dbReference>
<comment type="subunit">
    <text evidence="7">Heterotetramer of two alpha and two beta subunits.</text>
</comment>
<evidence type="ECO:0000256" key="5">
    <source>
        <dbReference type="ARBA" id="ARBA00022741"/>
    </source>
</evidence>
<dbReference type="GO" id="GO:0006104">
    <property type="term" value="P:succinyl-CoA metabolic process"/>
    <property type="evidence" value="ECO:0007669"/>
    <property type="project" value="TreeGrafter"/>
</dbReference>
<feature type="binding site" evidence="7">
    <location>
        <position position="199"/>
    </location>
    <ligand>
        <name>Mg(2+)</name>
        <dbReference type="ChEBI" id="CHEBI:18420"/>
    </ligand>
</feature>
<dbReference type="EMBL" id="MFFM01000042">
    <property type="protein sequence ID" value="OGF09307.1"/>
    <property type="molecule type" value="Genomic_DNA"/>
</dbReference>
<dbReference type="InterPro" id="IPR017866">
    <property type="entry name" value="Succ-CoA_synthase_bsu_CS"/>
</dbReference>
<comment type="cofactor">
    <cofactor evidence="7">
        <name>Mg(2+)</name>
        <dbReference type="ChEBI" id="CHEBI:18420"/>
    </cofactor>
    <text evidence="7">Binds 1 Mg(2+) ion per subunit.</text>
</comment>
<dbReference type="Proteomes" id="UP000177230">
    <property type="component" value="Unassembled WGS sequence"/>
</dbReference>
<dbReference type="PROSITE" id="PS01217">
    <property type="entry name" value="SUCCINYL_COA_LIG_3"/>
    <property type="match status" value="1"/>
</dbReference>
<feature type="binding site" evidence="7">
    <location>
        <position position="213"/>
    </location>
    <ligand>
        <name>Mg(2+)</name>
        <dbReference type="ChEBI" id="CHEBI:18420"/>
    </ligand>
</feature>
<keyword evidence="2 7" id="KW-0816">Tricarboxylic acid cycle</keyword>
<comment type="catalytic activity">
    <reaction evidence="7">
        <text>succinate + ATP + CoA = succinyl-CoA + ADP + phosphate</text>
        <dbReference type="Rhea" id="RHEA:17661"/>
        <dbReference type="ChEBI" id="CHEBI:30031"/>
        <dbReference type="ChEBI" id="CHEBI:30616"/>
        <dbReference type="ChEBI" id="CHEBI:43474"/>
        <dbReference type="ChEBI" id="CHEBI:57287"/>
        <dbReference type="ChEBI" id="CHEBI:57292"/>
        <dbReference type="ChEBI" id="CHEBI:456216"/>
        <dbReference type="EC" id="6.2.1.5"/>
    </reaction>
</comment>
<organism evidence="10 11">
    <name type="scientific">Candidatus Edwardsbacteria bacterium GWF2_54_11</name>
    <dbReference type="NCBI Taxonomy" id="1817851"/>
    <lineage>
        <taxon>Bacteria</taxon>
        <taxon>Candidatus Edwardsiibacteriota</taxon>
    </lineage>
</organism>
<evidence type="ECO:0000313" key="10">
    <source>
        <dbReference type="EMBL" id="OGF09307.1"/>
    </source>
</evidence>
<comment type="function">
    <text evidence="7">Succinyl-CoA synthetase functions in the citric acid cycle (TCA), coupling the hydrolysis of succinyl-CoA to the synthesis of either ATP or GTP and thus represents the only step of substrate-level phosphorylation in the TCA. The beta subunit provides nucleotide specificity of the enzyme and binds the substrate succinate, while the binding sites for coenzyme A and phosphate are found in the alpha subunit.</text>
</comment>
<dbReference type="InterPro" id="IPR011761">
    <property type="entry name" value="ATP-grasp"/>
</dbReference>
<dbReference type="GO" id="GO:0042709">
    <property type="term" value="C:succinate-CoA ligase complex"/>
    <property type="evidence" value="ECO:0007669"/>
    <property type="project" value="TreeGrafter"/>
</dbReference>
<keyword evidence="6 7" id="KW-0460">Magnesium</keyword>
<feature type="binding site" evidence="7">
    <location>
        <position position="46"/>
    </location>
    <ligand>
        <name>ATP</name>
        <dbReference type="ChEBI" id="CHEBI:30616"/>
    </ligand>
</feature>
<keyword evidence="3 7" id="KW-0436">Ligase</keyword>
<dbReference type="FunFam" id="3.30.1490.20:FF:000002">
    <property type="entry name" value="Succinate--CoA ligase [ADP-forming] subunit beta"/>
    <property type="match status" value="1"/>
</dbReference>
<dbReference type="PANTHER" id="PTHR11815">
    <property type="entry name" value="SUCCINYL-COA SYNTHETASE BETA CHAIN"/>
    <property type="match status" value="1"/>
</dbReference>
<dbReference type="InterPro" id="IPR005811">
    <property type="entry name" value="SUCC_ACL_C"/>
</dbReference>
<comment type="similarity">
    <text evidence="1 7">Belongs to the succinate/malate CoA ligase beta subunit family.</text>
</comment>
<dbReference type="InterPro" id="IPR013815">
    <property type="entry name" value="ATP_grasp_subdomain_1"/>
</dbReference>
<evidence type="ECO:0000256" key="3">
    <source>
        <dbReference type="ARBA" id="ARBA00022598"/>
    </source>
</evidence>
<proteinExistence type="inferred from homology"/>
<protein>
    <recommendedName>
        <fullName evidence="7">Succinate--CoA ligase [ADP-forming] subunit beta</fullName>
        <ecNumber evidence="7">6.2.1.5</ecNumber>
    </recommendedName>
    <alternativeName>
        <fullName evidence="7">Succinyl-CoA synthetase subunit beta</fullName>
        <shortName evidence="7">SCS-beta</shortName>
    </alternativeName>
</protein>
<sequence>MNVHEYQAKELLKSYGVPVDRGFMVQSLEEIGRKLNELPGPGYVVKAQIHSGGRGKGGGVKLARSKEETLEQARNILGMNLVTNQTGPQGRLVSRLLITEAVDIDREYYLSLLIDRAVCKYVFVASTEGGMEIEKVAEERPDSIVKIYIDPFSGFKNFHGLEMAGKLGFTGDLAKQLTAIMRGLFNLFIEKDASLVEINPLVKTKAGKLLAIDAKVNFDDNGLGRHQEIQALRDINEEDPNEVQASKYDLSYIKLDGTIGCLVNGAGLAMATMDIVKFHGGSPANFLDVGGSATAEKVTEAFKIILSDPNVKGILVNIFGGIMKCDVIAEGIVSASRTLGVKVPIVARLDGTNVEQGKKILAESGLKITPAGSLNEAAKKIVAEAEGYGHSD</sequence>
<dbReference type="GO" id="GO:0004775">
    <property type="term" value="F:succinate-CoA ligase (ADP-forming) activity"/>
    <property type="evidence" value="ECO:0007669"/>
    <property type="project" value="UniProtKB-UniRule"/>
</dbReference>
<dbReference type="Gene3D" id="3.30.1490.20">
    <property type="entry name" value="ATP-grasp fold, A domain"/>
    <property type="match status" value="1"/>
</dbReference>
<comment type="catalytic activity">
    <reaction evidence="7">
        <text>GTP + succinate + CoA = succinyl-CoA + GDP + phosphate</text>
        <dbReference type="Rhea" id="RHEA:22120"/>
        <dbReference type="ChEBI" id="CHEBI:30031"/>
        <dbReference type="ChEBI" id="CHEBI:37565"/>
        <dbReference type="ChEBI" id="CHEBI:43474"/>
        <dbReference type="ChEBI" id="CHEBI:57287"/>
        <dbReference type="ChEBI" id="CHEBI:57292"/>
        <dbReference type="ChEBI" id="CHEBI:58189"/>
    </reaction>
</comment>
<dbReference type="SUPFAM" id="SSF52210">
    <property type="entry name" value="Succinyl-CoA synthetase domains"/>
    <property type="match status" value="1"/>
</dbReference>
<evidence type="ECO:0000313" key="11">
    <source>
        <dbReference type="Proteomes" id="UP000177230"/>
    </source>
</evidence>
<dbReference type="Gene3D" id="3.40.50.261">
    <property type="entry name" value="Succinyl-CoA synthetase domains"/>
    <property type="match status" value="1"/>
</dbReference>
<dbReference type="InterPro" id="IPR016102">
    <property type="entry name" value="Succinyl-CoA_synth-like"/>
</dbReference>
<gene>
    <name evidence="7" type="primary">sucC</name>
    <name evidence="10" type="ORF">A2024_08445</name>
</gene>
<dbReference type="AlphaFoldDB" id="A0A1F5R4A8"/>
<dbReference type="InterPro" id="IPR005809">
    <property type="entry name" value="Succ_CoA_ligase-like_bsu"/>
</dbReference>
<dbReference type="Pfam" id="PF00549">
    <property type="entry name" value="Ligase_CoA"/>
    <property type="match status" value="1"/>
</dbReference>
<dbReference type="InterPro" id="IPR013650">
    <property type="entry name" value="ATP-grasp_succ-CoA_synth-type"/>
</dbReference>
<evidence type="ECO:0000256" key="7">
    <source>
        <dbReference type="HAMAP-Rule" id="MF_00558"/>
    </source>
</evidence>
<dbReference type="EC" id="6.2.1.5" evidence="7"/>
<dbReference type="GO" id="GO:0005829">
    <property type="term" value="C:cytosol"/>
    <property type="evidence" value="ECO:0007669"/>
    <property type="project" value="TreeGrafter"/>
</dbReference>
<reference evidence="10 11" key="1">
    <citation type="journal article" date="2016" name="Nat. Commun.">
        <title>Thousands of microbial genomes shed light on interconnected biogeochemical processes in an aquifer system.</title>
        <authorList>
            <person name="Anantharaman K."/>
            <person name="Brown C.T."/>
            <person name="Hug L.A."/>
            <person name="Sharon I."/>
            <person name="Castelle C.J."/>
            <person name="Probst A.J."/>
            <person name="Thomas B.C."/>
            <person name="Singh A."/>
            <person name="Wilkins M.J."/>
            <person name="Karaoz U."/>
            <person name="Brodie E.L."/>
            <person name="Williams K.H."/>
            <person name="Hubbard S.S."/>
            <person name="Banfield J.F."/>
        </authorList>
    </citation>
    <scope>NUCLEOTIDE SEQUENCE [LARGE SCALE GENOMIC DNA]</scope>
</reference>
<dbReference type="GO" id="GO:0006099">
    <property type="term" value="P:tricarboxylic acid cycle"/>
    <property type="evidence" value="ECO:0007669"/>
    <property type="project" value="UniProtKB-UniRule"/>
</dbReference>
<evidence type="ECO:0000256" key="1">
    <source>
        <dbReference type="ARBA" id="ARBA00009182"/>
    </source>
</evidence>
<dbReference type="NCBIfam" id="NF001913">
    <property type="entry name" value="PRK00696.1"/>
    <property type="match status" value="1"/>
</dbReference>
<dbReference type="HAMAP" id="MF_00558">
    <property type="entry name" value="Succ_CoA_beta"/>
    <property type="match status" value="1"/>
</dbReference>
<feature type="binding site" evidence="7">
    <location>
        <position position="107"/>
    </location>
    <ligand>
        <name>ATP</name>
        <dbReference type="ChEBI" id="CHEBI:30616"/>
    </ligand>
</feature>
<comment type="caution">
    <text evidence="7">Lacks conserved residue(s) required for the propagation of feature annotation.</text>
</comment>
<dbReference type="PANTHER" id="PTHR11815:SF10">
    <property type="entry name" value="SUCCINATE--COA LIGASE [GDP-FORMING] SUBUNIT BETA, MITOCHONDRIAL"/>
    <property type="match status" value="1"/>
</dbReference>
<keyword evidence="5 7" id="KW-0547">Nucleotide-binding</keyword>
<name>A0A1F5R4A8_9BACT</name>
<dbReference type="Gene3D" id="3.30.470.20">
    <property type="entry name" value="ATP-grasp fold, B domain"/>
    <property type="match status" value="1"/>
</dbReference>
<dbReference type="PROSITE" id="PS50975">
    <property type="entry name" value="ATP_GRASP"/>
    <property type="match status" value="1"/>
</dbReference>
<dbReference type="UniPathway" id="UPA00223">
    <property type="reaction ID" value="UER00999"/>
</dbReference>
<evidence type="ECO:0000256" key="2">
    <source>
        <dbReference type="ARBA" id="ARBA00022532"/>
    </source>
</evidence>
<accession>A0A1F5R4A8</accession>
<keyword evidence="4 7" id="KW-0479">Metal-binding</keyword>
<evidence type="ECO:0000256" key="4">
    <source>
        <dbReference type="ARBA" id="ARBA00022723"/>
    </source>
</evidence>
<feature type="domain" description="ATP-grasp" evidence="9">
    <location>
        <begin position="9"/>
        <end position="227"/>
    </location>
</feature>
<feature type="binding site" evidence="7">
    <location>
        <begin position="53"/>
        <end position="55"/>
    </location>
    <ligand>
        <name>ATP</name>
        <dbReference type="ChEBI" id="CHEBI:30616"/>
    </ligand>
</feature>
<dbReference type="SUPFAM" id="SSF56059">
    <property type="entry name" value="Glutathione synthetase ATP-binding domain-like"/>
    <property type="match status" value="1"/>
</dbReference>
<feature type="binding site" evidence="7">
    <location>
        <position position="264"/>
    </location>
    <ligand>
        <name>substrate</name>
        <note>ligand shared with subunit alpha</note>
    </ligand>
</feature>
<comment type="pathway">
    <text evidence="7">Carbohydrate metabolism; tricarboxylic acid cycle; succinate from succinyl-CoA (ligase route): step 1/1.</text>
</comment>
<comment type="caution">
    <text evidence="10">The sequence shown here is derived from an EMBL/GenBank/DDBJ whole genome shotgun (WGS) entry which is preliminary data.</text>
</comment>
<dbReference type="PIRSF" id="PIRSF001554">
    <property type="entry name" value="SucCS_beta"/>
    <property type="match status" value="1"/>
</dbReference>
<feature type="binding site" evidence="7">
    <location>
        <position position="102"/>
    </location>
    <ligand>
        <name>ATP</name>
        <dbReference type="ChEBI" id="CHEBI:30616"/>
    </ligand>
</feature>
<evidence type="ECO:0000256" key="6">
    <source>
        <dbReference type="ARBA" id="ARBA00022842"/>
    </source>
</evidence>
<dbReference type="GO" id="GO:0004776">
    <property type="term" value="F:succinate-CoA ligase (GDP-forming) activity"/>
    <property type="evidence" value="ECO:0007669"/>
    <property type="project" value="RHEA"/>
</dbReference>
<dbReference type="GO" id="GO:0000287">
    <property type="term" value="F:magnesium ion binding"/>
    <property type="evidence" value="ECO:0007669"/>
    <property type="project" value="UniProtKB-UniRule"/>
</dbReference>
<dbReference type="Pfam" id="PF08442">
    <property type="entry name" value="ATP-grasp_2"/>
    <property type="match status" value="1"/>
</dbReference>
<dbReference type="FunFam" id="3.40.50.261:FF:000001">
    <property type="entry name" value="Succinate--CoA ligase [ADP-forming] subunit beta"/>
    <property type="match status" value="1"/>
</dbReference>
<dbReference type="NCBIfam" id="TIGR01016">
    <property type="entry name" value="sucCoAbeta"/>
    <property type="match status" value="1"/>
</dbReference>